<keyword evidence="4" id="KW-1185">Reference proteome</keyword>
<evidence type="ECO:0000313" key="4">
    <source>
        <dbReference type="Proteomes" id="UP000294683"/>
    </source>
</evidence>
<accession>A0A379AYW3</accession>
<reference evidence="2 4" key="2">
    <citation type="submission" date="2019-03" db="EMBL/GenBank/DDBJ databases">
        <title>Genomic Encyclopedia of Type Strains, Phase IV (KMG-IV): sequencing the most valuable type-strain genomes for metagenomic binning, comparative biology and taxonomic classification.</title>
        <authorList>
            <person name="Goeker M."/>
        </authorList>
    </citation>
    <scope>NUCLEOTIDE SEQUENCE [LARGE SCALE GENOMIC DNA]</scope>
    <source>
        <strain evidence="2 4">DSM 17481</strain>
    </source>
</reference>
<reference evidence="1 3" key="1">
    <citation type="submission" date="2018-06" db="EMBL/GenBank/DDBJ databases">
        <authorList>
            <consortium name="Pathogen Informatics"/>
            <person name="Doyle S."/>
        </authorList>
    </citation>
    <scope>NUCLEOTIDE SEQUENCE [LARGE SCALE GENOMIC DNA]</scope>
    <source>
        <strain evidence="1 3">NCTC11188</strain>
    </source>
</reference>
<dbReference type="Proteomes" id="UP000294683">
    <property type="component" value="Unassembled WGS sequence"/>
</dbReference>
<dbReference type="AlphaFoldDB" id="A0A379AYW3"/>
<sequence length="160" mass="18721">MIAVSWLFTSADRQSRKNYINTRANLFCNILEIAFELFKEFNIIDDYYVMEGILSAIHGAAVYSESLGHLKELALEIDNQIFNKSEAKEIYPNVLVRDYARHIIEYSLQKDDYLPDDIQLIKARITPPYKSSFPEVTYFLNTQIKNSVKQIIILLFKIMR</sequence>
<evidence type="ECO:0000313" key="2">
    <source>
        <dbReference type="EMBL" id="TDP28290.1"/>
    </source>
</evidence>
<dbReference type="Proteomes" id="UP000255113">
    <property type="component" value="Unassembled WGS sequence"/>
</dbReference>
<dbReference type="EMBL" id="UGSQ01000003">
    <property type="protein sequence ID" value="SUB27203.1"/>
    <property type="molecule type" value="Genomic_DNA"/>
</dbReference>
<evidence type="ECO:0000313" key="3">
    <source>
        <dbReference type="Proteomes" id="UP000255113"/>
    </source>
</evidence>
<proteinExistence type="predicted"/>
<evidence type="ECO:0000313" key="1">
    <source>
        <dbReference type="EMBL" id="SUB27203.1"/>
    </source>
</evidence>
<protein>
    <submittedName>
        <fullName evidence="1">Uncharacterized protein</fullName>
    </submittedName>
</protein>
<gene>
    <name evidence="2" type="ORF">EV689_10659</name>
    <name evidence="1" type="ORF">NCTC11188_01550</name>
</gene>
<dbReference type="EMBL" id="SNXJ01000006">
    <property type="protein sequence ID" value="TDP28290.1"/>
    <property type="molecule type" value="Genomic_DNA"/>
</dbReference>
<organism evidence="1 3">
    <name type="scientific">Avibacterium gallinarum</name>
    <name type="common">Pasteurella gallinarum</name>
    <dbReference type="NCBI Taxonomy" id="755"/>
    <lineage>
        <taxon>Bacteria</taxon>
        <taxon>Pseudomonadati</taxon>
        <taxon>Pseudomonadota</taxon>
        <taxon>Gammaproteobacteria</taxon>
        <taxon>Pasteurellales</taxon>
        <taxon>Pasteurellaceae</taxon>
        <taxon>Avibacterium</taxon>
    </lineage>
</organism>
<name>A0A379AYW3_AVIGA</name>
<dbReference type="RefSeq" id="WP_133505317.1">
    <property type="nucleotide sequence ID" value="NZ_PQVJ01000031.1"/>
</dbReference>